<sequence length="112" mass="12253">MELNAFTILQIAVFIAVGYHANTYSPVAGSEVPKRPSDNYDDIDVSYCRMNCTVVRGKSNGCSGDCKCLHEGNDRNGICVAITYFGGWGDPNEDPNINDATPQSPIFEENQK</sequence>
<name>A0A0K8RC49_IXORI</name>
<keyword evidence="2" id="KW-0732">Signal</keyword>
<evidence type="ECO:0000256" key="1">
    <source>
        <dbReference type="SAM" id="MobiDB-lite"/>
    </source>
</evidence>
<reference evidence="3" key="1">
    <citation type="submission" date="2012-12" db="EMBL/GenBank/DDBJ databases">
        <title>Identification and characterization of a phenylalanine ammonia-lyase gene family in Isatis indigotica Fort.</title>
        <authorList>
            <person name="Liu Q."/>
            <person name="Chen J."/>
            <person name="Zhou X."/>
            <person name="Di P."/>
            <person name="Xiao Y."/>
            <person name="Xuan H."/>
            <person name="Zhang L."/>
            <person name="Chen W."/>
        </authorList>
    </citation>
    <scope>NUCLEOTIDE SEQUENCE</scope>
    <source>
        <tissue evidence="3">Salivary gland</tissue>
    </source>
</reference>
<feature type="signal peptide" evidence="2">
    <location>
        <begin position="1"/>
        <end position="23"/>
    </location>
</feature>
<accession>A0A0K8RC49</accession>
<protein>
    <submittedName>
        <fullName evidence="3">Putative basic tail protein</fullName>
    </submittedName>
</protein>
<evidence type="ECO:0000313" key="3">
    <source>
        <dbReference type="EMBL" id="JAA68732.1"/>
    </source>
</evidence>
<feature type="region of interest" description="Disordered" evidence="1">
    <location>
        <begin position="92"/>
        <end position="112"/>
    </location>
</feature>
<evidence type="ECO:0000256" key="2">
    <source>
        <dbReference type="SAM" id="SignalP"/>
    </source>
</evidence>
<dbReference type="AlphaFoldDB" id="A0A0K8RC49"/>
<organism evidence="3">
    <name type="scientific">Ixodes ricinus</name>
    <name type="common">Common tick</name>
    <name type="synonym">Acarus ricinus</name>
    <dbReference type="NCBI Taxonomy" id="34613"/>
    <lineage>
        <taxon>Eukaryota</taxon>
        <taxon>Metazoa</taxon>
        <taxon>Ecdysozoa</taxon>
        <taxon>Arthropoda</taxon>
        <taxon>Chelicerata</taxon>
        <taxon>Arachnida</taxon>
        <taxon>Acari</taxon>
        <taxon>Parasitiformes</taxon>
        <taxon>Ixodida</taxon>
        <taxon>Ixodoidea</taxon>
        <taxon>Ixodidae</taxon>
        <taxon>Ixodinae</taxon>
        <taxon>Ixodes</taxon>
    </lineage>
</organism>
<dbReference type="EMBL" id="GADI01005076">
    <property type="protein sequence ID" value="JAA68732.1"/>
    <property type="molecule type" value="mRNA"/>
</dbReference>
<feature type="chain" id="PRO_5005517289" evidence="2">
    <location>
        <begin position="24"/>
        <end position="112"/>
    </location>
</feature>
<proteinExistence type="evidence at transcript level"/>